<dbReference type="OrthoDB" id="9808638at2"/>
<sequence>MRFSAWTWLAVSIVAEVIATSALRASDGFTRLVPSAVVAVGYGIAFYGLSLTLRSLPVGIVYAVWSGVGIVLITLVAMALYRQVPDLPAMLGLSLIVSGVVVLNLFSKMQAH</sequence>
<name>A0A1G6L4C5_9BURK</name>
<comment type="similarity">
    <text evidence="7 8">Belongs to the drug/metabolite transporter (DMT) superfamily. Small multidrug resistance (SMR) (TC 2.A.7.1) family.</text>
</comment>
<keyword evidence="4 8" id="KW-0812">Transmembrane</keyword>
<keyword evidence="2" id="KW-0813">Transport</keyword>
<dbReference type="PANTHER" id="PTHR30561:SF1">
    <property type="entry name" value="MULTIDRUG TRANSPORTER EMRE"/>
    <property type="match status" value="1"/>
</dbReference>
<dbReference type="GO" id="GO:0005886">
    <property type="term" value="C:plasma membrane"/>
    <property type="evidence" value="ECO:0007669"/>
    <property type="project" value="UniProtKB-SubCell"/>
</dbReference>
<keyword evidence="5 9" id="KW-1133">Transmembrane helix</keyword>
<reference evidence="11" key="1">
    <citation type="submission" date="2016-09" db="EMBL/GenBank/DDBJ databases">
        <authorList>
            <person name="Varghese N."/>
            <person name="Submissions S."/>
        </authorList>
    </citation>
    <scope>NUCLEOTIDE SEQUENCE [LARGE SCALE GENOMIC DNA]</scope>
    <source>
        <strain evidence="11">TNe-862</strain>
    </source>
</reference>
<evidence type="ECO:0000256" key="9">
    <source>
        <dbReference type="SAM" id="Phobius"/>
    </source>
</evidence>
<dbReference type="GO" id="GO:0015199">
    <property type="term" value="F:amino-acid betaine transmembrane transporter activity"/>
    <property type="evidence" value="ECO:0007669"/>
    <property type="project" value="TreeGrafter"/>
</dbReference>
<evidence type="ECO:0000256" key="7">
    <source>
        <dbReference type="ARBA" id="ARBA00038032"/>
    </source>
</evidence>
<evidence type="ECO:0000256" key="5">
    <source>
        <dbReference type="ARBA" id="ARBA00022989"/>
    </source>
</evidence>
<evidence type="ECO:0000256" key="2">
    <source>
        <dbReference type="ARBA" id="ARBA00022448"/>
    </source>
</evidence>
<dbReference type="GO" id="GO:0015220">
    <property type="term" value="F:choline transmembrane transporter activity"/>
    <property type="evidence" value="ECO:0007669"/>
    <property type="project" value="TreeGrafter"/>
</dbReference>
<dbReference type="Pfam" id="PF00893">
    <property type="entry name" value="Multi_Drug_Res"/>
    <property type="match status" value="1"/>
</dbReference>
<feature type="transmembrane region" description="Helical" evidence="9">
    <location>
        <begin position="29"/>
        <end position="49"/>
    </location>
</feature>
<proteinExistence type="inferred from homology"/>
<feature type="transmembrane region" description="Helical" evidence="9">
    <location>
        <begin position="87"/>
        <end position="106"/>
    </location>
</feature>
<evidence type="ECO:0000313" key="11">
    <source>
        <dbReference type="Proteomes" id="UP000198908"/>
    </source>
</evidence>
<accession>A0A1G6L4C5</accession>
<gene>
    <name evidence="10" type="ORF">SAMN05421548_106105</name>
</gene>
<dbReference type="GO" id="GO:0015297">
    <property type="term" value="F:antiporter activity"/>
    <property type="evidence" value="ECO:0007669"/>
    <property type="project" value="TreeGrafter"/>
</dbReference>
<dbReference type="GO" id="GO:1990961">
    <property type="term" value="P:xenobiotic detoxification by transmembrane export across the plasma membrane"/>
    <property type="evidence" value="ECO:0007669"/>
    <property type="project" value="UniProtKB-ARBA"/>
</dbReference>
<dbReference type="GO" id="GO:0031460">
    <property type="term" value="P:glycine betaine transport"/>
    <property type="evidence" value="ECO:0007669"/>
    <property type="project" value="TreeGrafter"/>
</dbReference>
<keyword evidence="11" id="KW-1185">Reference proteome</keyword>
<evidence type="ECO:0000256" key="6">
    <source>
        <dbReference type="ARBA" id="ARBA00023136"/>
    </source>
</evidence>
<dbReference type="FunFam" id="1.10.3730.20:FF:000001">
    <property type="entry name" value="Quaternary ammonium compound resistance transporter SugE"/>
    <property type="match status" value="1"/>
</dbReference>
<dbReference type="RefSeq" id="WP_091996419.1">
    <property type="nucleotide sequence ID" value="NZ_FMYQ01000006.1"/>
</dbReference>
<evidence type="ECO:0000256" key="3">
    <source>
        <dbReference type="ARBA" id="ARBA00022475"/>
    </source>
</evidence>
<dbReference type="InterPro" id="IPR045324">
    <property type="entry name" value="Small_multidrug_res"/>
</dbReference>
<dbReference type="Proteomes" id="UP000198908">
    <property type="component" value="Unassembled WGS sequence"/>
</dbReference>
<evidence type="ECO:0000256" key="4">
    <source>
        <dbReference type="ARBA" id="ARBA00022692"/>
    </source>
</evidence>
<dbReference type="InterPro" id="IPR000390">
    <property type="entry name" value="Small_drug/metabolite_transptr"/>
</dbReference>
<dbReference type="InterPro" id="IPR037185">
    <property type="entry name" value="EmrE-like"/>
</dbReference>
<dbReference type="PANTHER" id="PTHR30561">
    <property type="entry name" value="SMR FAMILY PROTON-DEPENDENT DRUG EFFLUX TRANSPORTER SUGE"/>
    <property type="match status" value="1"/>
</dbReference>
<dbReference type="SUPFAM" id="SSF103481">
    <property type="entry name" value="Multidrug resistance efflux transporter EmrE"/>
    <property type="match status" value="1"/>
</dbReference>
<dbReference type="AlphaFoldDB" id="A0A1G6L4C5"/>
<keyword evidence="6 9" id="KW-0472">Membrane</keyword>
<protein>
    <submittedName>
        <fullName evidence="10">Small multidrug resistance pump</fullName>
    </submittedName>
</protein>
<feature type="transmembrane region" description="Helical" evidence="9">
    <location>
        <begin position="61"/>
        <end position="81"/>
    </location>
</feature>
<dbReference type="EMBL" id="FMYQ01000006">
    <property type="protein sequence ID" value="SDC38150.1"/>
    <property type="molecule type" value="Genomic_DNA"/>
</dbReference>
<dbReference type="Gene3D" id="1.10.3730.20">
    <property type="match status" value="1"/>
</dbReference>
<evidence type="ECO:0000256" key="8">
    <source>
        <dbReference type="RuleBase" id="RU003942"/>
    </source>
</evidence>
<dbReference type="STRING" id="416944.SAMN05421548_106105"/>
<organism evidence="10 11">
    <name type="scientific">Paraburkholderia lycopersici</name>
    <dbReference type="NCBI Taxonomy" id="416944"/>
    <lineage>
        <taxon>Bacteria</taxon>
        <taxon>Pseudomonadati</taxon>
        <taxon>Pseudomonadota</taxon>
        <taxon>Betaproteobacteria</taxon>
        <taxon>Burkholderiales</taxon>
        <taxon>Burkholderiaceae</taxon>
        <taxon>Paraburkholderia</taxon>
    </lineage>
</organism>
<evidence type="ECO:0000313" key="10">
    <source>
        <dbReference type="EMBL" id="SDC38150.1"/>
    </source>
</evidence>
<keyword evidence="3" id="KW-1003">Cell membrane</keyword>
<comment type="subcellular location">
    <subcellularLocation>
        <location evidence="1 8">Cell membrane</location>
        <topology evidence="1 8">Multi-pass membrane protein</topology>
    </subcellularLocation>
</comment>
<evidence type="ECO:0000256" key="1">
    <source>
        <dbReference type="ARBA" id="ARBA00004651"/>
    </source>
</evidence>